<dbReference type="PANTHER" id="PTHR13068:SF31">
    <property type="entry name" value="TRANSCRIPTION TERMINATION FACTOR MTERF2, CHLOROPLASTIC-LIKE"/>
    <property type="match status" value="1"/>
</dbReference>
<keyword evidence="2" id="KW-0804">Transcription</keyword>
<gene>
    <name evidence="4" type="ORF">O6P43_029759</name>
</gene>
<keyword evidence="3" id="KW-0809">Transit peptide</keyword>
<comment type="caution">
    <text evidence="4">The sequence shown here is derived from an EMBL/GenBank/DDBJ whole genome shotgun (WGS) entry which is preliminary data.</text>
</comment>
<evidence type="ECO:0000256" key="2">
    <source>
        <dbReference type="ARBA" id="ARBA00022472"/>
    </source>
</evidence>
<keyword evidence="2" id="KW-0805">Transcription regulation</keyword>
<reference evidence="4" key="1">
    <citation type="journal article" date="2023" name="Science">
        <title>Elucidation of the pathway for biosynthesis of saponin adjuvants from the soapbark tree.</title>
        <authorList>
            <person name="Reed J."/>
            <person name="Orme A."/>
            <person name="El-Demerdash A."/>
            <person name="Owen C."/>
            <person name="Martin L.B.B."/>
            <person name="Misra R.C."/>
            <person name="Kikuchi S."/>
            <person name="Rejzek M."/>
            <person name="Martin A.C."/>
            <person name="Harkess A."/>
            <person name="Leebens-Mack J."/>
            <person name="Louveau T."/>
            <person name="Stephenson M.J."/>
            <person name="Osbourn A."/>
        </authorList>
    </citation>
    <scope>NUCLEOTIDE SEQUENCE</scope>
    <source>
        <strain evidence="4">S10</strain>
    </source>
</reference>
<evidence type="ECO:0000256" key="3">
    <source>
        <dbReference type="ARBA" id="ARBA00022946"/>
    </source>
</evidence>
<dbReference type="PANTHER" id="PTHR13068">
    <property type="entry name" value="CGI-12 PROTEIN-RELATED"/>
    <property type="match status" value="1"/>
</dbReference>
<dbReference type="InterPro" id="IPR003690">
    <property type="entry name" value="MTERF"/>
</dbReference>
<proteinExistence type="inferred from homology"/>
<dbReference type="Gene3D" id="1.25.70.10">
    <property type="entry name" value="Transcription termination factor 3, mitochondrial"/>
    <property type="match status" value="1"/>
</dbReference>
<dbReference type="GO" id="GO:0003676">
    <property type="term" value="F:nucleic acid binding"/>
    <property type="evidence" value="ECO:0007669"/>
    <property type="project" value="InterPro"/>
</dbReference>
<dbReference type="InterPro" id="IPR038538">
    <property type="entry name" value="MTERF_sf"/>
</dbReference>
<organism evidence="4 5">
    <name type="scientific">Quillaja saponaria</name>
    <name type="common">Soap bark tree</name>
    <dbReference type="NCBI Taxonomy" id="32244"/>
    <lineage>
        <taxon>Eukaryota</taxon>
        <taxon>Viridiplantae</taxon>
        <taxon>Streptophyta</taxon>
        <taxon>Embryophyta</taxon>
        <taxon>Tracheophyta</taxon>
        <taxon>Spermatophyta</taxon>
        <taxon>Magnoliopsida</taxon>
        <taxon>eudicotyledons</taxon>
        <taxon>Gunneridae</taxon>
        <taxon>Pentapetalae</taxon>
        <taxon>rosids</taxon>
        <taxon>fabids</taxon>
        <taxon>Fabales</taxon>
        <taxon>Quillajaceae</taxon>
        <taxon>Quillaja</taxon>
    </lineage>
</organism>
<evidence type="ECO:0000313" key="5">
    <source>
        <dbReference type="Proteomes" id="UP001163823"/>
    </source>
</evidence>
<dbReference type="Pfam" id="PF02536">
    <property type="entry name" value="mTERF"/>
    <property type="match status" value="1"/>
</dbReference>
<comment type="similarity">
    <text evidence="1">Belongs to the mTERF family.</text>
</comment>
<name>A0AAD7PC36_QUISA</name>
<dbReference type="Proteomes" id="UP001163823">
    <property type="component" value="Chromosome 12"/>
</dbReference>
<dbReference type="SMART" id="SM00733">
    <property type="entry name" value="Mterf"/>
    <property type="match status" value="7"/>
</dbReference>
<sequence length="380" mass="43945">MAVVPCRNFLYSMQNRFLATLATVTASSLSSSASSSFTVQYLINSCGLPLEVALSTSLKLRLDERDTRKPESVLKFFKSHGFNDTHIAKLIAKRPSILHCRLHENLKPKIDFLVDNGITGNSLHELIVRNDLILKRSLNDHIIPSYEFLKDFFVNSESVLTSIKRSSWLFTIDLERYIRPNINLLVNEGVPIHVLRNFFMKNPRVLVQKFDRFINTLETVKKLGLEPTTPMFLHAFRVMLSMSESTWKNKVEVLKSLGWSDQAILSALKQHPLFLACSEKKIRRVMDFYLNTMKLEPATIISYPKFLMYALDTRLRPRYNVLMVLVSKKLIKEDKNKLAWVLTRTEANFYKHYILKHSDKVPGLFEIYHGTSEAKETDKL</sequence>
<accession>A0AAD7PC36</accession>
<dbReference type="FunFam" id="1.25.70.10:FF:000001">
    <property type="entry name" value="Mitochondrial transcription termination factor-like"/>
    <property type="match status" value="1"/>
</dbReference>
<dbReference type="AlphaFoldDB" id="A0AAD7PC36"/>
<keyword evidence="5" id="KW-1185">Reference proteome</keyword>
<protein>
    <submittedName>
        <fullName evidence="4">Transcription termination factor like</fullName>
    </submittedName>
</protein>
<keyword evidence="2" id="KW-0806">Transcription termination</keyword>
<dbReference type="GO" id="GO:0006353">
    <property type="term" value="P:DNA-templated transcription termination"/>
    <property type="evidence" value="ECO:0007669"/>
    <property type="project" value="UniProtKB-KW"/>
</dbReference>
<dbReference type="KEGG" id="qsa:O6P43_029759"/>
<evidence type="ECO:0000313" key="4">
    <source>
        <dbReference type="EMBL" id="KAJ7949424.1"/>
    </source>
</evidence>
<evidence type="ECO:0000256" key="1">
    <source>
        <dbReference type="ARBA" id="ARBA00007692"/>
    </source>
</evidence>
<dbReference type="EMBL" id="JARAOO010000012">
    <property type="protein sequence ID" value="KAJ7949424.1"/>
    <property type="molecule type" value="Genomic_DNA"/>
</dbReference>